<evidence type="ECO:0000259" key="1">
    <source>
        <dbReference type="Pfam" id="PF05267"/>
    </source>
</evidence>
<protein>
    <submittedName>
        <fullName evidence="3">Uncharacterized protein LOC105228319 isoform X2</fullName>
    </submittedName>
</protein>
<evidence type="ECO:0000313" key="2">
    <source>
        <dbReference type="Proteomes" id="UP001652620"/>
    </source>
</evidence>
<evidence type="ECO:0000313" key="3">
    <source>
        <dbReference type="RefSeq" id="XP_029407010.1"/>
    </source>
</evidence>
<accession>A0A8N4L5V6</accession>
<keyword evidence="2" id="KW-1185">Reference proteome</keyword>
<dbReference type="GeneID" id="105228319"/>
<proteinExistence type="predicted"/>
<dbReference type="Pfam" id="PF05267">
    <property type="entry name" value="DUF725"/>
    <property type="match status" value="1"/>
</dbReference>
<dbReference type="OrthoDB" id="8005239at2759"/>
<reference evidence="3" key="1">
    <citation type="submission" date="2025-08" db="UniProtKB">
        <authorList>
            <consortium name="RefSeq"/>
        </authorList>
    </citation>
    <scope>IDENTIFICATION</scope>
    <source>
        <tissue evidence="3">Adult</tissue>
    </source>
</reference>
<name>A0A8N4L5V6_BACDO</name>
<dbReference type="AlphaFoldDB" id="A0A8N4L5V6"/>
<feature type="domain" description="Protein TsetseEP" evidence="1">
    <location>
        <begin position="93"/>
        <end position="209"/>
    </location>
</feature>
<dbReference type="Proteomes" id="UP001652620">
    <property type="component" value="Chromosome 4"/>
</dbReference>
<dbReference type="InterPro" id="IPR007931">
    <property type="entry name" value="TsetseEP"/>
</dbReference>
<sequence length="232" mass="25668">MKQSLILRQLTLTEIMKVLTVILLICLANIGANKVVLPKVNYEGIVDDFIKEAQEITIKTANALESQYKIIVVEPTNQVDAVVQNIEDRREESPKCVEVKDPEVQIVVDSLHDEINVCGAIAVKTSAGIMNDVNAATQQIVLDGYDVLKLYQKCKNYKNSVLKNSCYAKLSIKVTLYIKNSRRSINTIKGAKHRVPAVFSEADDCTHTAADLAIVDLNAIHTDVVSCINENN</sequence>
<dbReference type="RefSeq" id="XP_029407010.1">
    <property type="nucleotide sequence ID" value="XM_029551150.2"/>
</dbReference>
<organism evidence="2 3">
    <name type="scientific">Bactrocera dorsalis</name>
    <name type="common">Oriental fruit fly</name>
    <name type="synonym">Dacus dorsalis</name>
    <dbReference type="NCBI Taxonomy" id="27457"/>
    <lineage>
        <taxon>Eukaryota</taxon>
        <taxon>Metazoa</taxon>
        <taxon>Ecdysozoa</taxon>
        <taxon>Arthropoda</taxon>
        <taxon>Hexapoda</taxon>
        <taxon>Insecta</taxon>
        <taxon>Pterygota</taxon>
        <taxon>Neoptera</taxon>
        <taxon>Endopterygota</taxon>
        <taxon>Diptera</taxon>
        <taxon>Brachycera</taxon>
        <taxon>Muscomorpha</taxon>
        <taxon>Tephritoidea</taxon>
        <taxon>Tephritidae</taxon>
        <taxon>Bactrocera</taxon>
        <taxon>Bactrocera</taxon>
    </lineage>
</organism>
<gene>
    <name evidence="3" type="primary">LOC105228319</name>
</gene>